<proteinExistence type="inferred from homology"/>
<comment type="similarity">
    <text evidence="1">Belongs to the NADH dehydrogenase family.</text>
</comment>
<dbReference type="CDD" id="cd00038">
    <property type="entry name" value="CAP_ED"/>
    <property type="match status" value="1"/>
</dbReference>
<keyword evidence="7" id="KW-0520">NAD</keyword>
<evidence type="ECO:0000256" key="1">
    <source>
        <dbReference type="ARBA" id="ARBA00005272"/>
    </source>
</evidence>
<feature type="domain" description="Cyclic nucleotide-binding" evidence="9">
    <location>
        <begin position="464"/>
        <end position="546"/>
    </location>
</feature>
<dbReference type="InterPro" id="IPR023753">
    <property type="entry name" value="FAD/NAD-binding_dom"/>
</dbReference>
<accession>A0ABZ2LMV1</accession>
<dbReference type="SUPFAM" id="SSF51206">
    <property type="entry name" value="cAMP-binding domain-like"/>
    <property type="match status" value="1"/>
</dbReference>
<dbReference type="InterPro" id="IPR045024">
    <property type="entry name" value="NDH-2"/>
</dbReference>
<dbReference type="Gene3D" id="3.50.50.100">
    <property type="match status" value="1"/>
</dbReference>
<keyword evidence="4" id="KW-0274">FAD</keyword>
<evidence type="ECO:0000313" key="11">
    <source>
        <dbReference type="Proteomes" id="UP001374803"/>
    </source>
</evidence>
<dbReference type="Gene3D" id="2.60.120.10">
    <property type="entry name" value="Jelly Rolls"/>
    <property type="match status" value="1"/>
</dbReference>
<dbReference type="InterPro" id="IPR018490">
    <property type="entry name" value="cNMP-bd_dom_sf"/>
</dbReference>
<keyword evidence="6" id="KW-0560">Oxidoreductase</keyword>
<dbReference type="PRINTS" id="PR00103">
    <property type="entry name" value="CAMPKINASE"/>
</dbReference>
<dbReference type="InterPro" id="IPR054585">
    <property type="entry name" value="NDH2-like_C"/>
</dbReference>
<dbReference type="SUPFAM" id="SSF51905">
    <property type="entry name" value="FAD/NAD(P)-binding domain"/>
    <property type="match status" value="1"/>
</dbReference>
<dbReference type="PROSITE" id="PS00888">
    <property type="entry name" value="CNMP_BINDING_1"/>
    <property type="match status" value="1"/>
</dbReference>
<evidence type="ECO:0000256" key="2">
    <source>
        <dbReference type="ARBA" id="ARBA00012637"/>
    </source>
</evidence>
<name>A0ABZ2LMV1_9BACT</name>
<evidence type="ECO:0000256" key="5">
    <source>
        <dbReference type="ARBA" id="ARBA00022946"/>
    </source>
</evidence>
<evidence type="ECO:0000256" key="7">
    <source>
        <dbReference type="ARBA" id="ARBA00023027"/>
    </source>
</evidence>
<dbReference type="InterPro" id="IPR014710">
    <property type="entry name" value="RmlC-like_jellyroll"/>
</dbReference>
<protein>
    <recommendedName>
        <fullName evidence="2">NADH:ubiquinone reductase (non-electrogenic)</fullName>
        <ecNumber evidence="2">1.6.5.9</ecNumber>
    </recommendedName>
</protein>
<dbReference type="PROSITE" id="PS00889">
    <property type="entry name" value="CNMP_BINDING_2"/>
    <property type="match status" value="1"/>
</dbReference>
<evidence type="ECO:0000259" key="9">
    <source>
        <dbReference type="PROSITE" id="PS50042"/>
    </source>
</evidence>
<dbReference type="PANTHER" id="PTHR43706">
    <property type="entry name" value="NADH DEHYDROGENASE"/>
    <property type="match status" value="1"/>
</dbReference>
<dbReference type="InterPro" id="IPR000595">
    <property type="entry name" value="cNMP-bd_dom"/>
</dbReference>
<gene>
    <name evidence="10" type="ORF">LVJ94_25205</name>
</gene>
<dbReference type="PROSITE" id="PS50042">
    <property type="entry name" value="CNMP_BINDING_3"/>
    <property type="match status" value="1"/>
</dbReference>
<evidence type="ECO:0000313" key="10">
    <source>
        <dbReference type="EMBL" id="WXB10511.1"/>
    </source>
</evidence>
<keyword evidence="5" id="KW-0809">Transit peptide</keyword>
<dbReference type="Proteomes" id="UP001374803">
    <property type="component" value="Chromosome"/>
</dbReference>
<sequence length="574" mass="63536">MTKFDQHELEQLRAASRELALAKGATLRLPNGPTRVVILGGGFAGVHTAKYLTSMLGHRKDVEVELLSEENYFVFQPLLPEVAAGGIAATHVVNPIRELVPGVRFRCCEIRSVDLQRKCVVVSQGEGLELVGVQYDHLVFCLGKVTSFERMPGVAEHALAMKDLSDAFRLRNHVVRCLELADIELIPERKRALLTFVVAGGGFSGVETIGELHELVERSLKYFPRIDKKEVRFQLIHSQTRLLPEMPEGLGMAARKILEKRGVEMVLGTQVRAASRENVYLTDDRVIPTRTFICTVGNAPNPIVKRTILEGGFTEAKLNGREIGVFETDGMLQCLGKPGYWAVGDCAGVPSPTGKGFCPPTAQFAVREAKACARNILATIDRKPMVTFAFKALGVLASLGQRSAVAQVLGIELTGFVAWFMWRTIYLFKLPGFVRRLRVALDWTLDLFFPRDITQMDGFRPRRLNVHHYEPGEAIVRKGQLGREFYIILKGSVEVLAGSTLVARLGTGEVFGERALLEDKPRAATVCALGEVDLLVMSRSDFRAMVTSFPVLNAYFMNLLRERHPDAMGPHGLA</sequence>
<evidence type="ECO:0000256" key="3">
    <source>
        <dbReference type="ARBA" id="ARBA00022630"/>
    </source>
</evidence>
<dbReference type="Pfam" id="PF07992">
    <property type="entry name" value="Pyr_redox_2"/>
    <property type="match status" value="1"/>
</dbReference>
<dbReference type="SMART" id="SM00100">
    <property type="entry name" value="cNMP"/>
    <property type="match status" value="1"/>
</dbReference>
<organism evidence="10 11">
    <name type="scientific">Pendulispora rubella</name>
    <dbReference type="NCBI Taxonomy" id="2741070"/>
    <lineage>
        <taxon>Bacteria</taxon>
        <taxon>Pseudomonadati</taxon>
        <taxon>Myxococcota</taxon>
        <taxon>Myxococcia</taxon>
        <taxon>Myxococcales</taxon>
        <taxon>Sorangiineae</taxon>
        <taxon>Pendulisporaceae</taxon>
        <taxon>Pendulispora</taxon>
    </lineage>
</organism>
<dbReference type="EMBL" id="CP089983">
    <property type="protein sequence ID" value="WXB10511.1"/>
    <property type="molecule type" value="Genomic_DNA"/>
</dbReference>
<keyword evidence="11" id="KW-1185">Reference proteome</keyword>
<dbReference type="EC" id="1.6.5.9" evidence="2"/>
<evidence type="ECO:0000256" key="8">
    <source>
        <dbReference type="ARBA" id="ARBA00047599"/>
    </source>
</evidence>
<dbReference type="InterPro" id="IPR018488">
    <property type="entry name" value="cNMP-bd_CS"/>
</dbReference>
<dbReference type="PANTHER" id="PTHR43706:SF47">
    <property type="entry name" value="EXTERNAL NADH-UBIQUINONE OXIDOREDUCTASE 1, MITOCHONDRIAL-RELATED"/>
    <property type="match status" value="1"/>
</dbReference>
<comment type="catalytic activity">
    <reaction evidence="8">
        <text>a quinone + NADH + H(+) = a quinol + NAD(+)</text>
        <dbReference type="Rhea" id="RHEA:46160"/>
        <dbReference type="ChEBI" id="CHEBI:15378"/>
        <dbReference type="ChEBI" id="CHEBI:24646"/>
        <dbReference type="ChEBI" id="CHEBI:57540"/>
        <dbReference type="ChEBI" id="CHEBI:57945"/>
        <dbReference type="ChEBI" id="CHEBI:132124"/>
        <dbReference type="EC" id="1.6.5.9"/>
    </reaction>
</comment>
<evidence type="ECO:0000256" key="6">
    <source>
        <dbReference type="ARBA" id="ARBA00023002"/>
    </source>
</evidence>
<evidence type="ECO:0000256" key="4">
    <source>
        <dbReference type="ARBA" id="ARBA00022827"/>
    </source>
</evidence>
<dbReference type="Pfam" id="PF22366">
    <property type="entry name" value="NDH2_C"/>
    <property type="match status" value="1"/>
</dbReference>
<reference evidence="10" key="1">
    <citation type="submission" date="2021-12" db="EMBL/GenBank/DDBJ databases">
        <title>Discovery of the Pendulisporaceae a myxobacterial family with distinct sporulation behavior and unique specialized metabolism.</title>
        <authorList>
            <person name="Garcia R."/>
            <person name="Popoff A."/>
            <person name="Bader C.D."/>
            <person name="Loehr J."/>
            <person name="Walesch S."/>
            <person name="Walt C."/>
            <person name="Boldt J."/>
            <person name="Bunk B."/>
            <person name="Haeckl F.J.F.P.J."/>
            <person name="Gunesch A.P."/>
            <person name="Birkelbach J."/>
            <person name="Nuebel U."/>
            <person name="Pietschmann T."/>
            <person name="Bach T."/>
            <person name="Mueller R."/>
        </authorList>
    </citation>
    <scope>NUCLEOTIDE SEQUENCE</scope>
    <source>
        <strain evidence="10">MSr11367</strain>
    </source>
</reference>
<dbReference type="InterPro" id="IPR036188">
    <property type="entry name" value="FAD/NAD-bd_sf"/>
</dbReference>
<dbReference type="Pfam" id="PF00027">
    <property type="entry name" value="cNMP_binding"/>
    <property type="match status" value="1"/>
</dbReference>
<keyword evidence="3" id="KW-0285">Flavoprotein</keyword>
<dbReference type="RefSeq" id="WP_394840186.1">
    <property type="nucleotide sequence ID" value="NZ_CP089929.1"/>
</dbReference>